<organism evidence="2 3">
    <name type="scientific">Ciona savignyi</name>
    <name type="common">Pacific transparent sea squirt</name>
    <dbReference type="NCBI Taxonomy" id="51511"/>
    <lineage>
        <taxon>Eukaryota</taxon>
        <taxon>Metazoa</taxon>
        <taxon>Chordata</taxon>
        <taxon>Tunicata</taxon>
        <taxon>Ascidiacea</taxon>
        <taxon>Phlebobranchia</taxon>
        <taxon>Cionidae</taxon>
        <taxon>Ciona</taxon>
    </lineage>
</organism>
<accession>H2YHX8</accession>
<sequence length="270" mass="30403">MILNLYFVSTLTSVIAVLICIWCTNDHNIPYKLVLGVLSSRDHFEEREVIRNTWLKALDKTSVNKRVLVKFIVGSKDCEIPPDYREDIYSCKSENQWNTNLASLPSNLTVGSLSECSFQKYDDNFKLVALDFVVKHAVIVTGLSAPSGYSQPSSVQDFVVQLRDLANQNVLVVSAKFQTNKLSSTSCLSTQKVENYLLPKGFYGTLVVHCPPIHGCLGIENTHYNMSNHPAIKFVPILRYGYEIGDETDLLGFPAKYFEILIPAMLHFQL</sequence>
<dbReference type="STRING" id="51511.ENSCSAVP00000004927"/>
<keyword evidence="1" id="KW-0472">Membrane</keyword>
<keyword evidence="3" id="KW-1185">Reference proteome</keyword>
<reference evidence="2" key="3">
    <citation type="submission" date="2025-09" db="UniProtKB">
        <authorList>
            <consortium name="Ensembl"/>
        </authorList>
    </citation>
    <scope>IDENTIFICATION</scope>
</reference>
<evidence type="ECO:0000313" key="3">
    <source>
        <dbReference type="Proteomes" id="UP000007875"/>
    </source>
</evidence>
<dbReference type="InParanoid" id="H2YHX8"/>
<keyword evidence="1" id="KW-0812">Transmembrane</keyword>
<reference evidence="2" key="2">
    <citation type="submission" date="2025-08" db="UniProtKB">
        <authorList>
            <consortium name="Ensembl"/>
        </authorList>
    </citation>
    <scope>IDENTIFICATION</scope>
</reference>
<proteinExistence type="predicted"/>
<dbReference type="Ensembl" id="ENSCSAVT00000004996.1">
    <property type="protein sequence ID" value="ENSCSAVP00000004927.1"/>
    <property type="gene ID" value="ENSCSAVG00000002931.1"/>
</dbReference>
<dbReference type="Proteomes" id="UP000007875">
    <property type="component" value="Unassembled WGS sequence"/>
</dbReference>
<evidence type="ECO:0000256" key="1">
    <source>
        <dbReference type="SAM" id="Phobius"/>
    </source>
</evidence>
<dbReference type="HOGENOM" id="CLU_090198_0_0_1"/>
<evidence type="ECO:0000313" key="2">
    <source>
        <dbReference type="Ensembl" id="ENSCSAVP00000004927.1"/>
    </source>
</evidence>
<dbReference type="AlphaFoldDB" id="H2YHX8"/>
<keyword evidence="1" id="KW-1133">Transmembrane helix</keyword>
<name>H2YHX8_CIOSA</name>
<protein>
    <submittedName>
        <fullName evidence="2">Uncharacterized protein</fullName>
    </submittedName>
</protein>
<feature type="transmembrane region" description="Helical" evidence="1">
    <location>
        <begin position="6"/>
        <end position="24"/>
    </location>
</feature>
<reference evidence="3" key="1">
    <citation type="submission" date="2003-08" db="EMBL/GenBank/DDBJ databases">
        <authorList>
            <person name="Birren B."/>
            <person name="Nusbaum C."/>
            <person name="Abebe A."/>
            <person name="Abouelleil A."/>
            <person name="Adekoya E."/>
            <person name="Ait-zahra M."/>
            <person name="Allen N."/>
            <person name="Allen T."/>
            <person name="An P."/>
            <person name="Anderson M."/>
            <person name="Anderson S."/>
            <person name="Arachchi H."/>
            <person name="Armbruster J."/>
            <person name="Bachantsang P."/>
            <person name="Baldwin J."/>
            <person name="Barry A."/>
            <person name="Bayul T."/>
            <person name="Blitshsteyn B."/>
            <person name="Bloom T."/>
            <person name="Blye J."/>
            <person name="Boguslavskiy L."/>
            <person name="Borowsky M."/>
            <person name="Boukhgalter B."/>
            <person name="Brunache A."/>
            <person name="Butler J."/>
            <person name="Calixte N."/>
            <person name="Calvo S."/>
            <person name="Camarata J."/>
            <person name="Campo K."/>
            <person name="Chang J."/>
            <person name="Cheshatsang Y."/>
            <person name="Citroen M."/>
            <person name="Collymore A."/>
            <person name="Considine T."/>
            <person name="Cook A."/>
            <person name="Cooke P."/>
            <person name="Corum B."/>
            <person name="Cuomo C."/>
            <person name="David R."/>
            <person name="Dawoe T."/>
            <person name="Degray S."/>
            <person name="Dodge S."/>
            <person name="Dooley K."/>
            <person name="Dorje P."/>
            <person name="Dorjee K."/>
            <person name="Dorris L."/>
            <person name="Duffey N."/>
            <person name="Dupes A."/>
            <person name="Elkins T."/>
            <person name="Engels R."/>
            <person name="Erickson J."/>
            <person name="Farina A."/>
            <person name="Faro S."/>
            <person name="Ferreira P."/>
            <person name="Fischer H."/>
            <person name="Fitzgerald M."/>
            <person name="Foley K."/>
            <person name="Gage D."/>
            <person name="Galagan J."/>
            <person name="Gearin G."/>
            <person name="Gnerre S."/>
            <person name="Gnirke A."/>
            <person name="Goyette A."/>
            <person name="Graham J."/>
            <person name="Grandbois E."/>
            <person name="Gyaltsen K."/>
            <person name="Hafez N."/>
            <person name="Hagopian D."/>
            <person name="Hagos B."/>
            <person name="Hall J."/>
            <person name="Hatcher B."/>
            <person name="Heller A."/>
            <person name="Higgins H."/>
            <person name="Honan T."/>
            <person name="Horn A."/>
            <person name="Houde N."/>
            <person name="Hughes L."/>
            <person name="Hulme W."/>
            <person name="Husby E."/>
            <person name="Iliev I."/>
            <person name="Jaffe D."/>
            <person name="Jones C."/>
            <person name="Kamal M."/>
            <person name="Kamat A."/>
            <person name="Kamvysselis M."/>
            <person name="Karlsson E."/>
            <person name="Kells C."/>
            <person name="Kieu A."/>
            <person name="Kisner P."/>
            <person name="Kodira C."/>
            <person name="Kulbokas E."/>
            <person name="Labutti K."/>
            <person name="Lama D."/>
            <person name="Landers T."/>
            <person name="Leger J."/>
            <person name="Levine S."/>
            <person name="Lewis D."/>
            <person name="Lewis T."/>
            <person name="Lindblad-toh K."/>
            <person name="Liu X."/>
            <person name="Lokyitsang T."/>
            <person name="Lokyitsang Y."/>
            <person name="Lucien O."/>
            <person name="Lui A."/>
            <person name="Ma L.J."/>
            <person name="Mabbitt R."/>
            <person name="Macdonald J."/>
            <person name="Maclean C."/>
            <person name="Major J."/>
            <person name="Manning J."/>
            <person name="Marabella R."/>
            <person name="Maru K."/>
            <person name="Matthews C."/>
            <person name="Mauceli E."/>
            <person name="Mccarthy M."/>
            <person name="Mcdonough S."/>
            <person name="Mcghee T."/>
            <person name="Meldrim J."/>
            <person name="Meneus L."/>
            <person name="Mesirov J."/>
            <person name="Mihalev A."/>
            <person name="Mihova T."/>
            <person name="Mikkelsen T."/>
            <person name="Mlenga V."/>
            <person name="Moru K."/>
            <person name="Mozes J."/>
            <person name="Mulrain L."/>
            <person name="Munson G."/>
            <person name="Naylor J."/>
            <person name="Newes C."/>
            <person name="Nguyen C."/>
            <person name="Nguyen N."/>
            <person name="Nguyen T."/>
            <person name="Nicol R."/>
            <person name="Nielsen C."/>
            <person name="Nizzari M."/>
            <person name="Norbu C."/>
            <person name="Norbu N."/>
            <person name="O'donnell P."/>
            <person name="Okoawo O."/>
            <person name="O'leary S."/>
            <person name="Omotosho B."/>
            <person name="O'neill K."/>
            <person name="Osman S."/>
            <person name="Parker S."/>
            <person name="Perrin D."/>
            <person name="Phunkhang P."/>
            <person name="Piqani B."/>
            <person name="Purcell S."/>
            <person name="Rachupka T."/>
            <person name="Ramasamy U."/>
            <person name="Rameau R."/>
            <person name="Ray V."/>
            <person name="Raymond C."/>
            <person name="Retta R."/>
            <person name="Richardson S."/>
            <person name="Rise C."/>
            <person name="Rodriguez J."/>
            <person name="Rogers J."/>
            <person name="Rogov P."/>
            <person name="Rutman M."/>
            <person name="Schupbach R."/>
            <person name="Seaman C."/>
            <person name="Settipalli S."/>
            <person name="Sharpe T."/>
            <person name="Sheridan J."/>
            <person name="Sherpa N."/>
            <person name="Shi J."/>
            <person name="Smirnov S."/>
            <person name="Smith C."/>
            <person name="Sougnez C."/>
            <person name="Spencer B."/>
            <person name="Stalker J."/>
            <person name="Stange-thomann N."/>
            <person name="Stavropoulos S."/>
            <person name="Stetson K."/>
            <person name="Stone C."/>
            <person name="Stone S."/>
            <person name="Stubbs M."/>
            <person name="Talamas J."/>
            <person name="Tchuinga P."/>
            <person name="Tenzing P."/>
            <person name="Tesfaye S."/>
            <person name="Theodore J."/>
            <person name="Thoulutsang Y."/>
            <person name="Topham K."/>
            <person name="Towey S."/>
            <person name="Tsamla T."/>
            <person name="Tsomo N."/>
            <person name="Vallee D."/>
            <person name="Vassiliev H."/>
            <person name="Venkataraman V."/>
            <person name="Vinson J."/>
            <person name="Vo A."/>
            <person name="Wade C."/>
            <person name="Wang S."/>
            <person name="Wangchuk T."/>
            <person name="Wangdi T."/>
            <person name="Whittaker C."/>
            <person name="Wilkinson J."/>
            <person name="Wu Y."/>
            <person name="Wyman D."/>
            <person name="Yadav S."/>
            <person name="Yang S."/>
            <person name="Yang X."/>
            <person name="Yeager S."/>
            <person name="Yee E."/>
            <person name="Young G."/>
            <person name="Zainoun J."/>
            <person name="Zembeck L."/>
            <person name="Zimmer A."/>
            <person name="Zody M."/>
            <person name="Lander E."/>
        </authorList>
    </citation>
    <scope>NUCLEOTIDE SEQUENCE [LARGE SCALE GENOMIC DNA]</scope>
</reference>
<dbReference type="eggNOG" id="KOG2287">
    <property type="taxonomic scope" value="Eukaryota"/>
</dbReference>